<accession>A0AAV3Q5R8</accession>
<keyword evidence="1" id="KW-0812">Transmembrane</keyword>
<keyword evidence="1" id="KW-0472">Membrane</keyword>
<dbReference type="Proteomes" id="UP001454036">
    <property type="component" value="Unassembled WGS sequence"/>
</dbReference>
<organism evidence="2 3">
    <name type="scientific">Lithospermum erythrorhizon</name>
    <name type="common">Purple gromwell</name>
    <name type="synonym">Lithospermum officinale var. erythrorhizon</name>
    <dbReference type="NCBI Taxonomy" id="34254"/>
    <lineage>
        <taxon>Eukaryota</taxon>
        <taxon>Viridiplantae</taxon>
        <taxon>Streptophyta</taxon>
        <taxon>Embryophyta</taxon>
        <taxon>Tracheophyta</taxon>
        <taxon>Spermatophyta</taxon>
        <taxon>Magnoliopsida</taxon>
        <taxon>eudicotyledons</taxon>
        <taxon>Gunneridae</taxon>
        <taxon>Pentapetalae</taxon>
        <taxon>asterids</taxon>
        <taxon>lamiids</taxon>
        <taxon>Boraginales</taxon>
        <taxon>Boraginaceae</taxon>
        <taxon>Boraginoideae</taxon>
        <taxon>Lithospermeae</taxon>
        <taxon>Lithospermum</taxon>
    </lineage>
</organism>
<reference evidence="2 3" key="1">
    <citation type="submission" date="2024-01" db="EMBL/GenBank/DDBJ databases">
        <title>The complete chloroplast genome sequence of Lithospermum erythrorhizon: insights into the phylogenetic relationship among Boraginaceae species and the maternal lineages of purple gromwells.</title>
        <authorList>
            <person name="Okada T."/>
            <person name="Watanabe K."/>
        </authorList>
    </citation>
    <scope>NUCLEOTIDE SEQUENCE [LARGE SCALE GENOMIC DNA]</scope>
</reference>
<evidence type="ECO:0000313" key="2">
    <source>
        <dbReference type="EMBL" id="GAA0158741.1"/>
    </source>
</evidence>
<gene>
    <name evidence="2" type="ORF">LIER_15687</name>
</gene>
<dbReference type="AlphaFoldDB" id="A0AAV3Q5R8"/>
<proteinExistence type="predicted"/>
<protein>
    <submittedName>
        <fullName evidence="2">Uncharacterized protein</fullName>
    </submittedName>
</protein>
<comment type="caution">
    <text evidence="2">The sequence shown here is derived from an EMBL/GenBank/DDBJ whole genome shotgun (WGS) entry which is preliminary data.</text>
</comment>
<keyword evidence="3" id="KW-1185">Reference proteome</keyword>
<dbReference type="EMBL" id="BAABME010003423">
    <property type="protein sequence ID" value="GAA0158741.1"/>
    <property type="molecule type" value="Genomic_DNA"/>
</dbReference>
<name>A0AAV3Q5R8_LITER</name>
<sequence length="94" mass="10273">MVGMTPAPFNMPIMFGFFLVASDNPFSTAILVCHKPPSGFYLLRIQGHISNRYNNNIFGNPLVPYFGAILIQLQLACGLSPLFITTAISSSFDS</sequence>
<evidence type="ECO:0000313" key="3">
    <source>
        <dbReference type="Proteomes" id="UP001454036"/>
    </source>
</evidence>
<keyword evidence="1" id="KW-1133">Transmembrane helix</keyword>
<evidence type="ECO:0000256" key="1">
    <source>
        <dbReference type="SAM" id="Phobius"/>
    </source>
</evidence>
<feature type="transmembrane region" description="Helical" evidence="1">
    <location>
        <begin position="62"/>
        <end position="84"/>
    </location>
</feature>